<accession>A0A1B0ZHB9</accession>
<protein>
    <submittedName>
        <fullName evidence="1">Uncharacterized protein</fullName>
    </submittedName>
</protein>
<evidence type="ECO:0000313" key="2">
    <source>
        <dbReference type="Proteomes" id="UP000092596"/>
    </source>
</evidence>
<dbReference type="EMBL" id="CP012117">
    <property type="protein sequence ID" value="ANP27405.1"/>
    <property type="molecule type" value="Genomic_DNA"/>
</dbReference>
<dbReference type="AlphaFoldDB" id="A0A1B0ZHB9"/>
<evidence type="ECO:0000313" key="1">
    <source>
        <dbReference type="EMBL" id="ANP27405.1"/>
    </source>
</evidence>
<name>A0A1B0ZHB9_9MICO</name>
<dbReference type="STRING" id="1630135.DAD186_08550"/>
<gene>
    <name evidence="1" type="ORF">DAD186_08550</name>
</gene>
<organism evidence="1 2">
    <name type="scientific">Dermabacter vaginalis</name>
    <dbReference type="NCBI Taxonomy" id="1630135"/>
    <lineage>
        <taxon>Bacteria</taxon>
        <taxon>Bacillati</taxon>
        <taxon>Actinomycetota</taxon>
        <taxon>Actinomycetes</taxon>
        <taxon>Micrococcales</taxon>
        <taxon>Dermabacteraceae</taxon>
        <taxon>Dermabacter</taxon>
    </lineage>
</organism>
<reference evidence="1 2" key="1">
    <citation type="submission" date="2015-06" db="EMBL/GenBank/DDBJ databases">
        <title>Investigation of pathophysiology for high-risk pregnancy and development of treatment modality based on it.</title>
        <authorList>
            <person name="Kim B.-C."/>
            <person name="Lim S."/>
        </authorList>
    </citation>
    <scope>NUCLEOTIDE SEQUENCE [LARGE SCALE GENOMIC DNA]</scope>
    <source>
        <strain evidence="1 2">AD1-86</strain>
    </source>
</reference>
<dbReference type="KEGG" id="dva:DAD186_08550"/>
<sequence length="38" mass="3933">MKSQPAFLADVRITIPHCGTHHTGRADGCAGRFGLGGP</sequence>
<dbReference type="Proteomes" id="UP000092596">
    <property type="component" value="Chromosome"/>
</dbReference>
<proteinExistence type="predicted"/>